<dbReference type="Pfam" id="PF13254">
    <property type="entry name" value="DUF4045"/>
    <property type="match status" value="1"/>
</dbReference>
<organism evidence="4 5">
    <name type="scientific">Lipomyces starkeyi NRRL Y-11557</name>
    <dbReference type="NCBI Taxonomy" id="675824"/>
    <lineage>
        <taxon>Eukaryota</taxon>
        <taxon>Fungi</taxon>
        <taxon>Dikarya</taxon>
        <taxon>Ascomycota</taxon>
        <taxon>Saccharomycotina</taxon>
        <taxon>Lipomycetes</taxon>
        <taxon>Lipomycetales</taxon>
        <taxon>Lipomycetaceae</taxon>
        <taxon>Lipomyces</taxon>
    </lineage>
</organism>
<accession>A0A1E3QG89</accession>
<evidence type="ECO:0000313" key="4">
    <source>
        <dbReference type="EMBL" id="ODQ76618.1"/>
    </source>
</evidence>
<evidence type="ECO:0000256" key="2">
    <source>
        <dbReference type="SAM" id="MobiDB-lite"/>
    </source>
</evidence>
<dbReference type="Proteomes" id="UP000094385">
    <property type="component" value="Unassembled WGS sequence"/>
</dbReference>
<keyword evidence="5" id="KW-1185">Reference proteome</keyword>
<feature type="region of interest" description="Disordered" evidence="2">
    <location>
        <begin position="127"/>
        <end position="149"/>
    </location>
</feature>
<proteinExistence type="predicted"/>
<feature type="domain" description="DUF4045" evidence="3">
    <location>
        <begin position="20"/>
        <end position="363"/>
    </location>
</feature>
<dbReference type="EMBL" id="KV454289">
    <property type="protein sequence ID" value="ODQ76618.1"/>
    <property type="molecule type" value="Genomic_DNA"/>
</dbReference>
<feature type="compositionally biased region" description="Polar residues" evidence="2">
    <location>
        <begin position="1"/>
        <end position="10"/>
    </location>
</feature>
<feature type="region of interest" description="Disordered" evidence="2">
    <location>
        <begin position="217"/>
        <end position="378"/>
    </location>
</feature>
<evidence type="ECO:0000259" key="3">
    <source>
        <dbReference type="Pfam" id="PF13254"/>
    </source>
</evidence>
<feature type="compositionally biased region" description="Basic and acidic residues" evidence="2">
    <location>
        <begin position="224"/>
        <end position="242"/>
    </location>
</feature>
<protein>
    <recommendedName>
        <fullName evidence="3">DUF4045 domain-containing protein</fullName>
    </recommendedName>
</protein>
<keyword evidence="1" id="KW-0175">Coiled coil</keyword>
<dbReference type="AlphaFoldDB" id="A0A1E3QG89"/>
<feature type="coiled-coil region" evidence="1">
    <location>
        <begin position="21"/>
        <end position="63"/>
    </location>
</feature>
<gene>
    <name evidence="4" type="ORF">LIPSTDRAFT_139052</name>
</gene>
<sequence length="378" mass="41803">MSSNSSNALTGNHDEVSDSNVSDFLKRLENLKQTKDSEEKNRVQRLEEEIEEAKRQRLARRLALSRSVSPEKFALSTSSANLRPPRSVVSVWKELATESKLTPNHSFDTSPSLPPTHVVAQNRALERGISKNLDTSSPKQIRPEPKLQATPMLRTFSSSPILGQDAVSVKIQSNSPASKLSSPLAFKSTQISTMEKIKMWEKSVEIEPTAPIIVDEPTVVPMPKADDIESRGKKELEREDLSVSRLETSVDLSSRENESSSSSLATELLTQSESNIDDVKTAQSQARTVNEAARQESGGAKSTLSRRTSTINLSLSTTTASQSQSGANVEKEKDVSDREEERLSKFLRGPRQRSPQKDRLRSNYTPLLPSPSMVSIFQ</sequence>
<reference evidence="4 5" key="1">
    <citation type="journal article" date="2016" name="Proc. Natl. Acad. Sci. U.S.A.">
        <title>Comparative genomics of biotechnologically important yeasts.</title>
        <authorList>
            <person name="Riley R."/>
            <person name="Haridas S."/>
            <person name="Wolfe K.H."/>
            <person name="Lopes M.R."/>
            <person name="Hittinger C.T."/>
            <person name="Goeker M."/>
            <person name="Salamov A.A."/>
            <person name="Wisecaver J.H."/>
            <person name="Long T.M."/>
            <person name="Calvey C.H."/>
            <person name="Aerts A.L."/>
            <person name="Barry K.W."/>
            <person name="Choi C."/>
            <person name="Clum A."/>
            <person name="Coughlan A.Y."/>
            <person name="Deshpande S."/>
            <person name="Douglass A.P."/>
            <person name="Hanson S.J."/>
            <person name="Klenk H.-P."/>
            <person name="LaButti K.M."/>
            <person name="Lapidus A."/>
            <person name="Lindquist E.A."/>
            <person name="Lipzen A.M."/>
            <person name="Meier-Kolthoff J.P."/>
            <person name="Ohm R.A."/>
            <person name="Otillar R.P."/>
            <person name="Pangilinan J.L."/>
            <person name="Peng Y."/>
            <person name="Rokas A."/>
            <person name="Rosa C.A."/>
            <person name="Scheuner C."/>
            <person name="Sibirny A.A."/>
            <person name="Slot J.C."/>
            <person name="Stielow J.B."/>
            <person name="Sun H."/>
            <person name="Kurtzman C.P."/>
            <person name="Blackwell M."/>
            <person name="Grigoriev I.V."/>
            <person name="Jeffries T.W."/>
        </authorList>
    </citation>
    <scope>NUCLEOTIDE SEQUENCE [LARGE SCALE GENOMIC DNA]</scope>
    <source>
        <strain evidence="4 5">NRRL Y-11557</strain>
    </source>
</reference>
<dbReference type="OrthoDB" id="10562445at2759"/>
<evidence type="ECO:0000313" key="5">
    <source>
        <dbReference type="Proteomes" id="UP000094385"/>
    </source>
</evidence>
<feature type="compositionally biased region" description="Low complexity" evidence="2">
    <location>
        <begin position="259"/>
        <end position="274"/>
    </location>
</feature>
<feature type="region of interest" description="Disordered" evidence="2">
    <location>
        <begin position="1"/>
        <end position="21"/>
    </location>
</feature>
<dbReference type="InterPro" id="IPR025118">
    <property type="entry name" value="DUF4045"/>
</dbReference>
<feature type="compositionally biased region" description="Basic and acidic residues" evidence="2">
    <location>
        <begin position="329"/>
        <end position="344"/>
    </location>
</feature>
<feature type="compositionally biased region" description="Low complexity" evidence="2">
    <location>
        <begin position="302"/>
        <end position="325"/>
    </location>
</feature>
<name>A0A1E3QG89_LIPST</name>
<evidence type="ECO:0000256" key="1">
    <source>
        <dbReference type="SAM" id="Coils"/>
    </source>
</evidence>